<evidence type="ECO:0000256" key="9">
    <source>
        <dbReference type="ARBA" id="ARBA00023136"/>
    </source>
</evidence>
<feature type="non-terminal residue" evidence="16">
    <location>
        <position position="1"/>
    </location>
</feature>
<feature type="transmembrane region" description="Helical" evidence="13">
    <location>
        <begin position="269"/>
        <end position="289"/>
    </location>
</feature>
<sequence length="718" mass="83052">MARTQSVVGTCHHAHHTHWAVLFQWGLCLSPNECFVWFERTGSSVPFSRPRESHLVCQAYASEPQSGSIKKIKLSRDADDQLAQKELEKSTDNGEEKEGGEEGDLERRPVCDSARRSSRFLLHGPYLLAGLEWCQNRNPYLRWADVREARHMKFHAGCPDVPVVVVASSQHAMRGYQWQFVPTKIFDALRSDVTWLAPDVLCLVPGIRASSRRPNSRLLPSSSTMGFRVHFVVDPMGWCCISMVFFVWIYNSFFIPKLILFPHYEEGHVSAALLIGYYVASVCCVTSLIRASVADPGRIPQDPHIPLTEKELWELCNKCNTMRPKRSHHCSRCGHCVRRMDHHCPWINNCVGEDNHWLFLQLCFYTQVLSLLTLALDFCQYYYFEPLARVQEELFVFKHELAFLRISTFMGIIMFGGMSGLFYTQLAGVLSDTTTIEKMSHYFDDTSKPRKPWQQTLAEVFGTRWKVLWFVPFRKRQPLRVSHHFASHDEFHPFIEALLPHVRAIAYTWFNLQARKRKYFKKHEKRMSKDEERAVKDELLSEKPEIKQKWASRLLAKLRKDIRQEYREDFVLSVTGKKHPCCVLSNPDQKGKIRRIDCLRQADKVWRLDLVMVILFKGIPLESTDGERLVKSPHCTNPALCVQPHHITVSVKELDLFLAYYVQDPGFQIDMWLVTPKTPPTFPFTIAHETLQDGRCLVAAGRNSELTFGEQLLLPVVQ</sequence>
<keyword evidence="10" id="KW-0010">Activator</keyword>
<keyword evidence="7" id="KW-0805">Transcription regulation</keyword>
<keyword evidence="13" id="KW-0012">Acyltransferase</keyword>
<dbReference type="Pfam" id="PF10524">
    <property type="entry name" value="NfI_DNAbd_pre-N"/>
    <property type="match status" value="1"/>
</dbReference>
<evidence type="ECO:0000256" key="4">
    <source>
        <dbReference type="ARBA" id="ARBA00022692"/>
    </source>
</evidence>
<dbReference type="PROSITE" id="PS51080">
    <property type="entry name" value="CTF_NFI_2"/>
    <property type="match status" value="1"/>
</dbReference>
<dbReference type="PROSITE" id="PS50216">
    <property type="entry name" value="DHHC"/>
    <property type="match status" value="1"/>
</dbReference>
<feature type="compositionally biased region" description="Basic and acidic residues" evidence="14">
    <location>
        <begin position="86"/>
        <end position="97"/>
    </location>
</feature>
<keyword evidence="12" id="KW-0539">Nucleus</keyword>
<dbReference type="PANTHER" id="PTHR11492:SF4">
    <property type="entry name" value="NUCLEAR FACTOR 1 B-TYPE"/>
    <property type="match status" value="1"/>
</dbReference>
<evidence type="ECO:0000313" key="17">
    <source>
        <dbReference type="Proteomes" id="UP001166052"/>
    </source>
</evidence>
<comment type="domain">
    <text evidence="13">The DHHC domain is required for palmitoyltransferase activity.</text>
</comment>
<dbReference type="InterPro" id="IPR020604">
    <property type="entry name" value="CTF/NFI_DNA-bd-dom"/>
</dbReference>
<keyword evidence="8" id="KW-0238">DNA-binding</keyword>
<keyword evidence="13" id="KW-0808">Transferase</keyword>
<evidence type="ECO:0000256" key="12">
    <source>
        <dbReference type="ARBA" id="ARBA00023242"/>
    </source>
</evidence>
<keyword evidence="5" id="KW-0235">DNA replication</keyword>
<dbReference type="Pfam" id="PF03165">
    <property type="entry name" value="MH1"/>
    <property type="match status" value="1"/>
</dbReference>
<dbReference type="Proteomes" id="UP001166052">
    <property type="component" value="Unassembled WGS sequence"/>
</dbReference>
<evidence type="ECO:0000259" key="15">
    <source>
        <dbReference type="PROSITE" id="PS51080"/>
    </source>
</evidence>
<evidence type="ECO:0000313" key="16">
    <source>
        <dbReference type="EMBL" id="MBN3291600.1"/>
    </source>
</evidence>
<dbReference type="InterPro" id="IPR019739">
    <property type="entry name" value="CTF/NFI_DNA-bd_CS"/>
</dbReference>
<name>A0ABS2YZK0_POLSE</name>
<evidence type="ECO:0000256" key="11">
    <source>
        <dbReference type="ARBA" id="ARBA00023163"/>
    </source>
</evidence>
<keyword evidence="17" id="KW-1185">Reference proteome</keyword>
<dbReference type="SMART" id="SM00523">
    <property type="entry name" value="DWA"/>
    <property type="match status" value="1"/>
</dbReference>
<dbReference type="PROSITE" id="PS00349">
    <property type="entry name" value="CTF_NFI_1"/>
    <property type="match status" value="1"/>
</dbReference>
<protein>
    <recommendedName>
        <fullName evidence="13">Palmitoyltransferase</fullName>
        <ecNumber evidence="13">2.3.1.225</ecNumber>
    </recommendedName>
</protein>
<evidence type="ECO:0000256" key="13">
    <source>
        <dbReference type="RuleBase" id="RU079119"/>
    </source>
</evidence>
<dbReference type="InterPro" id="IPR003619">
    <property type="entry name" value="MAD_homology1_Dwarfin-type"/>
</dbReference>
<dbReference type="PANTHER" id="PTHR11492">
    <property type="entry name" value="NUCLEAR FACTOR I"/>
    <property type="match status" value="1"/>
</dbReference>
<feature type="transmembrane region" description="Helical" evidence="13">
    <location>
        <begin position="227"/>
        <end position="249"/>
    </location>
</feature>
<evidence type="ECO:0000256" key="5">
    <source>
        <dbReference type="ARBA" id="ARBA00022705"/>
    </source>
</evidence>
<accession>A0ABS2YZK0</accession>
<evidence type="ECO:0000256" key="2">
    <source>
        <dbReference type="ARBA" id="ARBA00004141"/>
    </source>
</evidence>
<evidence type="ECO:0000256" key="8">
    <source>
        <dbReference type="ARBA" id="ARBA00023125"/>
    </source>
</evidence>
<keyword evidence="11" id="KW-0804">Transcription</keyword>
<feature type="region of interest" description="Disordered" evidence="14">
    <location>
        <begin position="86"/>
        <end position="110"/>
    </location>
</feature>
<keyword evidence="9 13" id="KW-0472">Membrane</keyword>
<comment type="caution">
    <text evidence="16">The sequence shown here is derived from an EMBL/GenBank/DDBJ whole genome shotgun (WGS) entry which is preliminary data.</text>
</comment>
<reference evidence="16" key="1">
    <citation type="journal article" date="2021" name="Cell">
        <title>Tracing the genetic footprints of vertebrate landing in non-teleost ray-finned fishes.</title>
        <authorList>
            <person name="Bi X."/>
            <person name="Wang K."/>
            <person name="Yang L."/>
            <person name="Pan H."/>
            <person name="Jiang H."/>
            <person name="Wei Q."/>
            <person name="Fang M."/>
            <person name="Yu H."/>
            <person name="Zhu C."/>
            <person name="Cai Y."/>
            <person name="He Y."/>
            <person name="Gan X."/>
            <person name="Zeng H."/>
            <person name="Yu D."/>
            <person name="Zhu Y."/>
            <person name="Jiang H."/>
            <person name="Qiu Q."/>
            <person name="Yang H."/>
            <person name="Zhang Y.E."/>
            <person name="Wang W."/>
            <person name="Zhu M."/>
            <person name="He S."/>
            <person name="Zhang G."/>
        </authorList>
    </citation>
    <scope>NUCLEOTIDE SEQUENCE</scope>
    <source>
        <strain evidence="16">Bchr_001</strain>
    </source>
</reference>
<feature type="non-terminal residue" evidence="16">
    <location>
        <position position="718"/>
    </location>
</feature>
<dbReference type="InterPro" id="IPR001594">
    <property type="entry name" value="Palmitoyltrfase_DHHC"/>
</dbReference>
<evidence type="ECO:0000256" key="6">
    <source>
        <dbReference type="ARBA" id="ARBA00022989"/>
    </source>
</evidence>
<gene>
    <name evidence="16" type="primary">Zdhhc21</name>
    <name evidence="16" type="ORF">GTO92_0005862</name>
</gene>
<proteinExistence type="inferred from homology"/>
<keyword evidence="6 13" id="KW-1133">Transmembrane helix</keyword>
<evidence type="ECO:0000256" key="10">
    <source>
        <dbReference type="ARBA" id="ARBA00023159"/>
    </source>
</evidence>
<evidence type="ECO:0000256" key="7">
    <source>
        <dbReference type="ARBA" id="ARBA00023015"/>
    </source>
</evidence>
<evidence type="ECO:0000256" key="3">
    <source>
        <dbReference type="ARBA" id="ARBA00011432"/>
    </source>
</evidence>
<dbReference type="EC" id="2.3.1.225" evidence="13"/>
<dbReference type="EMBL" id="JAAWVN010013364">
    <property type="protein sequence ID" value="MBN3291600.1"/>
    <property type="molecule type" value="Genomic_DNA"/>
</dbReference>
<evidence type="ECO:0000256" key="1">
    <source>
        <dbReference type="ARBA" id="ARBA00004123"/>
    </source>
</evidence>
<organism evidence="16 17">
    <name type="scientific">Polypterus senegalus</name>
    <name type="common">Senegal bichir</name>
    <dbReference type="NCBI Taxonomy" id="55291"/>
    <lineage>
        <taxon>Eukaryota</taxon>
        <taxon>Metazoa</taxon>
        <taxon>Chordata</taxon>
        <taxon>Craniata</taxon>
        <taxon>Vertebrata</taxon>
        <taxon>Euteleostomi</taxon>
        <taxon>Actinopterygii</taxon>
        <taxon>Polypteriformes</taxon>
        <taxon>Polypteridae</taxon>
        <taxon>Polypterus</taxon>
    </lineage>
</organism>
<comment type="subunit">
    <text evidence="3">Binds DNA as a homodimer.</text>
</comment>
<evidence type="ECO:0000256" key="14">
    <source>
        <dbReference type="SAM" id="MobiDB-lite"/>
    </source>
</evidence>
<dbReference type="Pfam" id="PF01529">
    <property type="entry name" value="DHHC"/>
    <property type="match status" value="1"/>
</dbReference>
<dbReference type="InterPro" id="IPR019548">
    <property type="entry name" value="CTF/NFI_DNA-bd_N"/>
</dbReference>
<feature type="domain" description="CTF/NF-I" evidence="15">
    <location>
        <begin position="480"/>
        <end position="673"/>
    </location>
</feature>
<feature type="transmembrane region" description="Helical" evidence="13">
    <location>
        <begin position="403"/>
        <end position="423"/>
    </location>
</feature>
<dbReference type="InterPro" id="IPR000647">
    <property type="entry name" value="CTF/NFI"/>
</dbReference>
<comment type="subcellular location">
    <subcellularLocation>
        <location evidence="2">Membrane</location>
        <topology evidence="2">Multi-pass membrane protein</topology>
    </subcellularLocation>
    <subcellularLocation>
        <location evidence="1">Nucleus</location>
    </subcellularLocation>
</comment>
<keyword evidence="4 13" id="KW-0812">Transmembrane</keyword>
<comment type="similarity">
    <text evidence="13">Belongs to the DHHC palmitoyltransferase family.</text>
</comment>
<comment type="catalytic activity">
    <reaction evidence="13">
        <text>L-cysteinyl-[protein] + hexadecanoyl-CoA = S-hexadecanoyl-L-cysteinyl-[protein] + CoA</text>
        <dbReference type="Rhea" id="RHEA:36683"/>
        <dbReference type="Rhea" id="RHEA-COMP:10131"/>
        <dbReference type="Rhea" id="RHEA-COMP:11032"/>
        <dbReference type="ChEBI" id="CHEBI:29950"/>
        <dbReference type="ChEBI" id="CHEBI:57287"/>
        <dbReference type="ChEBI" id="CHEBI:57379"/>
        <dbReference type="ChEBI" id="CHEBI:74151"/>
        <dbReference type="EC" id="2.3.1.225"/>
    </reaction>
</comment>